<gene>
    <name evidence="2" type="ORF">SEMRO_1403_G269670.1</name>
</gene>
<evidence type="ECO:0000313" key="3">
    <source>
        <dbReference type="Proteomes" id="UP001153069"/>
    </source>
</evidence>
<protein>
    <submittedName>
        <fullName evidence="2">Uncharacterized protein</fullName>
    </submittedName>
</protein>
<keyword evidence="3" id="KW-1185">Reference proteome</keyword>
<feature type="region of interest" description="Disordered" evidence="1">
    <location>
        <begin position="1"/>
        <end position="24"/>
    </location>
</feature>
<dbReference type="AlphaFoldDB" id="A0A9N8EN25"/>
<evidence type="ECO:0000256" key="1">
    <source>
        <dbReference type="SAM" id="MobiDB-lite"/>
    </source>
</evidence>
<organism evidence="2 3">
    <name type="scientific">Seminavis robusta</name>
    <dbReference type="NCBI Taxonomy" id="568900"/>
    <lineage>
        <taxon>Eukaryota</taxon>
        <taxon>Sar</taxon>
        <taxon>Stramenopiles</taxon>
        <taxon>Ochrophyta</taxon>
        <taxon>Bacillariophyta</taxon>
        <taxon>Bacillariophyceae</taxon>
        <taxon>Bacillariophycidae</taxon>
        <taxon>Naviculales</taxon>
        <taxon>Naviculaceae</taxon>
        <taxon>Seminavis</taxon>
    </lineage>
</organism>
<dbReference type="EMBL" id="CAICTM010001401">
    <property type="protein sequence ID" value="CAB9523320.1"/>
    <property type="molecule type" value="Genomic_DNA"/>
</dbReference>
<name>A0A9N8EN25_9STRA</name>
<comment type="caution">
    <text evidence="2">The sequence shown here is derived from an EMBL/GenBank/DDBJ whole genome shotgun (WGS) entry which is preliminary data.</text>
</comment>
<sequence>MSSSNSNSSFSFVIPSEEESRRAPSMEITIVERYNTSTRLSTTIDGSYQLHYACPSTSSLNGSSKVVGQQE</sequence>
<reference evidence="2" key="1">
    <citation type="submission" date="2020-06" db="EMBL/GenBank/DDBJ databases">
        <authorList>
            <consortium name="Plant Systems Biology data submission"/>
        </authorList>
    </citation>
    <scope>NUCLEOTIDE SEQUENCE</scope>
    <source>
        <strain evidence="2">D6</strain>
    </source>
</reference>
<feature type="compositionally biased region" description="Low complexity" evidence="1">
    <location>
        <begin position="1"/>
        <end position="12"/>
    </location>
</feature>
<evidence type="ECO:0000313" key="2">
    <source>
        <dbReference type="EMBL" id="CAB9523320.1"/>
    </source>
</evidence>
<proteinExistence type="predicted"/>
<dbReference type="Proteomes" id="UP001153069">
    <property type="component" value="Unassembled WGS sequence"/>
</dbReference>
<accession>A0A9N8EN25</accession>